<evidence type="ECO:0000313" key="4">
    <source>
        <dbReference type="EMBL" id="CAF3639345.1"/>
    </source>
</evidence>
<organism evidence="3 5">
    <name type="scientific">Didymodactylos carnosus</name>
    <dbReference type="NCBI Taxonomy" id="1234261"/>
    <lineage>
        <taxon>Eukaryota</taxon>
        <taxon>Metazoa</taxon>
        <taxon>Spiralia</taxon>
        <taxon>Gnathifera</taxon>
        <taxon>Rotifera</taxon>
        <taxon>Eurotatoria</taxon>
        <taxon>Bdelloidea</taxon>
        <taxon>Philodinida</taxon>
        <taxon>Philodinidae</taxon>
        <taxon>Didymodactylos</taxon>
    </lineage>
</organism>
<dbReference type="Pfam" id="PF14645">
    <property type="entry name" value="Chibby"/>
    <property type="match status" value="1"/>
</dbReference>
<sequence length="498" mass="56657">MIKRNERSKLQATYHGETHQNLRSGFGVYRYSNPFFRYEGTWKKGKKHGYGKLLMNDGSYYQGEFSDGEIIGQGTRYFATTRNTYVGHFYYGEMDGHGRLRYGNGDCFEGEFKCNKREGEGSFLSSKKELYNGVWHDNLRHGQGIQTYSDNSKYDGDWLADKRHGHGKLTRPDGFVYEGQWRNDLFHGTGVSTQLDGYIYRGLFMNGLPSGWPFRLTTKDTENVSLKSITFNENEEPLTITIIIVDLSNRILKSENGRLIRLRCGKQCKEATVDSIPTPFGYHVDIVEKQNNNDMQDHENSTVGETNDSILAVEQNGQAVFTGLYLNTFFVPKVKESSLNTDESVDAGADSRRQSPTDQPELDTAKYVFLIDDITNPVPYGKAIEILYLPISSFSIRKTKPRKFISRSPIKLPAEEFARLQYTNIDARIGNQKLGYNTELGEWQSEGTVGTSSREVVKLEKQKRDLEEENNILKVKIEVLLDMLAEITAEGSLQKQAA</sequence>
<keyword evidence="2" id="KW-0175">Coiled coil</keyword>
<accession>A0A813W379</accession>
<dbReference type="EMBL" id="CAJOBC010000926">
    <property type="protein sequence ID" value="CAF3639345.1"/>
    <property type="molecule type" value="Genomic_DNA"/>
</dbReference>
<reference evidence="3" key="1">
    <citation type="submission" date="2021-02" db="EMBL/GenBank/DDBJ databases">
        <authorList>
            <person name="Nowell W R."/>
        </authorList>
    </citation>
    <scope>NUCLEOTIDE SEQUENCE</scope>
</reference>
<dbReference type="Pfam" id="PF02493">
    <property type="entry name" value="MORN"/>
    <property type="match status" value="8"/>
</dbReference>
<protein>
    <recommendedName>
        <fullName evidence="6">MORN repeat-containing protein 1</fullName>
    </recommendedName>
</protein>
<dbReference type="EMBL" id="CAJNOQ010000926">
    <property type="protein sequence ID" value="CAF0851752.1"/>
    <property type="molecule type" value="Genomic_DNA"/>
</dbReference>
<keyword evidence="1" id="KW-0677">Repeat</keyword>
<dbReference type="PANTHER" id="PTHR23084">
    <property type="entry name" value="PHOSPHATIDYLINOSITOL-4-PHOSPHATE 5-KINASE RELATED"/>
    <property type="match status" value="1"/>
</dbReference>
<dbReference type="InterPro" id="IPR028118">
    <property type="entry name" value="Chibby_fam"/>
</dbReference>
<dbReference type="PANTHER" id="PTHR23084:SF263">
    <property type="entry name" value="MORN REPEAT-CONTAINING PROTEIN 1"/>
    <property type="match status" value="1"/>
</dbReference>
<dbReference type="Gene3D" id="2.20.110.10">
    <property type="entry name" value="Histone H3 K4-specific methyltransferase SET7/9 N-terminal domain"/>
    <property type="match status" value="3"/>
</dbReference>
<evidence type="ECO:0000313" key="5">
    <source>
        <dbReference type="Proteomes" id="UP000663829"/>
    </source>
</evidence>
<evidence type="ECO:0000256" key="2">
    <source>
        <dbReference type="SAM" id="Coils"/>
    </source>
</evidence>
<proteinExistence type="predicted"/>
<dbReference type="SMART" id="SM00698">
    <property type="entry name" value="MORN"/>
    <property type="match status" value="8"/>
</dbReference>
<gene>
    <name evidence="3" type="ORF">GPM918_LOCUS6109</name>
    <name evidence="4" type="ORF">SRO942_LOCUS6109</name>
</gene>
<feature type="coiled-coil region" evidence="2">
    <location>
        <begin position="449"/>
        <end position="483"/>
    </location>
</feature>
<dbReference type="Proteomes" id="UP000663829">
    <property type="component" value="Unassembled WGS sequence"/>
</dbReference>
<evidence type="ECO:0000256" key="1">
    <source>
        <dbReference type="ARBA" id="ARBA00022737"/>
    </source>
</evidence>
<dbReference type="Proteomes" id="UP000681722">
    <property type="component" value="Unassembled WGS sequence"/>
</dbReference>
<dbReference type="AlphaFoldDB" id="A0A813W379"/>
<evidence type="ECO:0008006" key="6">
    <source>
        <dbReference type="Google" id="ProtNLM"/>
    </source>
</evidence>
<evidence type="ECO:0000313" key="3">
    <source>
        <dbReference type="EMBL" id="CAF0851752.1"/>
    </source>
</evidence>
<dbReference type="OrthoDB" id="423343at2759"/>
<comment type="caution">
    <text evidence="3">The sequence shown here is derived from an EMBL/GenBank/DDBJ whole genome shotgun (WGS) entry which is preliminary data.</text>
</comment>
<dbReference type="SUPFAM" id="SSF82185">
    <property type="entry name" value="Histone H3 K4-specific methyltransferase SET7/9 N-terminal domain"/>
    <property type="match status" value="2"/>
</dbReference>
<dbReference type="InterPro" id="IPR003409">
    <property type="entry name" value="MORN"/>
</dbReference>
<keyword evidence="5" id="KW-1185">Reference proteome</keyword>
<name>A0A813W379_9BILA</name>